<feature type="compositionally biased region" description="Low complexity" evidence="1">
    <location>
        <begin position="153"/>
        <end position="181"/>
    </location>
</feature>
<feature type="compositionally biased region" description="Basic and acidic residues" evidence="1">
    <location>
        <begin position="227"/>
        <end position="238"/>
    </location>
</feature>
<feature type="region of interest" description="Disordered" evidence="1">
    <location>
        <begin position="153"/>
        <end position="192"/>
    </location>
</feature>
<evidence type="ECO:0000313" key="3">
    <source>
        <dbReference type="EMBL" id="RPD55456.1"/>
    </source>
</evidence>
<dbReference type="AlphaFoldDB" id="A0A5C2RX69"/>
<gene>
    <name evidence="3" type="ORF">L227DRAFT_579661</name>
</gene>
<evidence type="ECO:0008006" key="5">
    <source>
        <dbReference type="Google" id="ProtNLM"/>
    </source>
</evidence>
<protein>
    <recommendedName>
        <fullName evidence="5">Mid2 domain-containing protein</fullName>
    </recommendedName>
</protein>
<keyword evidence="2" id="KW-0812">Transmembrane</keyword>
<accession>A0A5C2RX69</accession>
<evidence type="ECO:0000256" key="1">
    <source>
        <dbReference type="SAM" id="MobiDB-lite"/>
    </source>
</evidence>
<dbReference type="Gene3D" id="2.60.120.260">
    <property type="entry name" value="Galactose-binding domain-like"/>
    <property type="match status" value="1"/>
</dbReference>
<keyword evidence="4" id="KW-1185">Reference proteome</keyword>
<evidence type="ECO:0000256" key="2">
    <source>
        <dbReference type="SAM" id="Phobius"/>
    </source>
</evidence>
<name>A0A5C2RX69_9APHY</name>
<keyword evidence="2" id="KW-1133">Transmembrane helix</keyword>
<evidence type="ECO:0000313" key="4">
    <source>
        <dbReference type="Proteomes" id="UP000313359"/>
    </source>
</evidence>
<sequence>MPRAAEDTPLSDVIVDDSETDKIQYVPGTSTSGGDGKWTHASLTGEDFYYRGTLSSCSTQGCRLEFPFKGTAIAAYGVTSTMDNTSTWWQVDDGNIYVFEPSREGLDRTYHVRFYQSDALSFGDHTLYANITYLQGGMLQLDWIEYNTTANSNSTTSSSTSLSSTSATSSSSGSLSSTTAAPDSGTSRSGSSVPNKAIIIGCVVGGVVIIALLYGLYRLWRKRRSEGHARRLDNREDSPPPSFSILYDADADEESDSSHRPRYSSDTGLSASMAERQPMLSASQPAGEVPIATRLSDLNGRTSSTEQDHSHSVSGKGPLLSEACTNGAAGDGSDELPPAYSP</sequence>
<proteinExistence type="predicted"/>
<feature type="region of interest" description="Disordered" evidence="1">
    <location>
        <begin position="227"/>
        <end position="342"/>
    </location>
</feature>
<feature type="transmembrane region" description="Helical" evidence="2">
    <location>
        <begin position="197"/>
        <end position="217"/>
    </location>
</feature>
<dbReference type="OrthoDB" id="2758518at2759"/>
<dbReference type="EMBL" id="ML122295">
    <property type="protein sequence ID" value="RPD55456.1"/>
    <property type="molecule type" value="Genomic_DNA"/>
</dbReference>
<organism evidence="3 4">
    <name type="scientific">Lentinus tigrinus ALCF2SS1-6</name>
    <dbReference type="NCBI Taxonomy" id="1328759"/>
    <lineage>
        <taxon>Eukaryota</taxon>
        <taxon>Fungi</taxon>
        <taxon>Dikarya</taxon>
        <taxon>Basidiomycota</taxon>
        <taxon>Agaricomycotina</taxon>
        <taxon>Agaricomycetes</taxon>
        <taxon>Polyporales</taxon>
        <taxon>Polyporaceae</taxon>
        <taxon>Lentinus</taxon>
    </lineage>
</organism>
<dbReference type="Proteomes" id="UP000313359">
    <property type="component" value="Unassembled WGS sequence"/>
</dbReference>
<reference evidence="3" key="1">
    <citation type="journal article" date="2018" name="Genome Biol. Evol.">
        <title>Genomics and development of Lentinus tigrinus, a white-rot wood-decaying mushroom with dimorphic fruiting bodies.</title>
        <authorList>
            <person name="Wu B."/>
            <person name="Xu Z."/>
            <person name="Knudson A."/>
            <person name="Carlson A."/>
            <person name="Chen N."/>
            <person name="Kovaka S."/>
            <person name="LaButti K."/>
            <person name="Lipzen A."/>
            <person name="Pennachio C."/>
            <person name="Riley R."/>
            <person name="Schakwitz W."/>
            <person name="Umezawa K."/>
            <person name="Ohm R.A."/>
            <person name="Grigoriev I.V."/>
            <person name="Nagy L.G."/>
            <person name="Gibbons J."/>
            <person name="Hibbett D."/>
        </authorList>
    </citation>
    <scope>NUCLEOTIDE SEQUENCE [LARGE SCALE GENOMIC DNA]</scope>
    <source>
        <strain evidence="3">ALCF2SS1-6</strain>
    </source>
</reference>
<keyword evidence="2" id="KW-0472">Membrane</keyword>